<proteinExistence type="predicted"/>
<dbReference type="Proteomes" id="UP000326757">
    <property type="component" value="Unassembled WGS sequence"/>
</dbReference>
<accession>A0A5N6KAE1</accession>
<keyword evidence="2" id="KW-1185">Reference proteome</keyword>
<organism evidence="1 2">
    <name type="scientific">Monilinia laxa</name>
    <name type="common">Brown rot fungus</name>
    <name type="synonym">Sclerotinia laxa</name>
    <dbReference type="NCBI Taxonomy" id="61186"/>
    <lineage>
        <taxon>Eukaryota</taxon>
        <taxon>Fungi</taxon>
        <taxon>Dikarya</taxon>
        <taxon>Ascomycota</taxon>
        <taxon>Pezizomycotina</taxon>
        <taxon>Leotiomycetes</taxon>
        <taxon>Helotiales</taxon>
        <taxon>Sclerotiniaceae</taxon>
        <taxon>Monilinia</taxon>
    </lineage>
</organism>
<evidence type="ECO:0000313" key="2">
    <source>
        <dbReference type="Proteomes" id="UP000326757"/>
    </source>
</evidence>
<name>A0A5N6KAE1_MONLA</name>
<dbReference type="EMBL" id="VIGI01000005">
    <property type="protein sequence ID" value="KAB8300104.1"/>
    <property type="molecule type" value="Genomic_DNA"/>
</dbReference>
<evidence type="ECO:0000313" key="1">
    <source>
        <dbReference type="EMBL" id="KAB8300104.1"/>
    </source>
</evidence>
<comment type="caution">
    <text evidence="1">The sequence shown here is derived from an EMBL/GenBank/DDBJ whole genome shotgun (WGS) entry which is preliminary data.</text>
</comment>
<dbReference type="AlphaFoldDB" id="A0A5N6KAE1"/>
<sequence length="147" mass="17472">MKGRRIAEEISRVPGLSYNEEEEEEEEESYHHRQSINQIVITTARARYQYQYPYQLQLIHTPCLLPSLTPPTHRLYTSLTYLPSLTSPPSLSLHRFIVRLTRYPLSPLTHPSFFIQLLQNIDFLLVCIRIRLIDKEKILRFTFFLIL</sequence>
<reference evidence="1 2" key="1">
    <citation type="submission" date="2019-06" db="EMBL/GenBank/DDBJ databases">
        <title>Genome Sequence of the Brown Rot Fungal Pathogen Monilinia laxa.</title>
        <authorList>
            <person name="De Miccolis Angelini R.M."/>
            <person name="Landi L."/>
            <person name="Abate D."/>
            <person name="Pollastro S."/>
            <person name="Romanazzi G."/>
            <person name="Faretra F."/>
        </authorList>
    </citation>
    <scope>NUCLEOTIDE SEQUENCE [LARGE SCALE GENOMIC DNA]</scope>
    <source>
        <strain evidence="1 2">Mlax316</strain>
    </source>
</reference>
<gene>
    <name evidence="1" type="ORF">EYC80_000335</name>
</gene>
<protein>
    <submittedName>
        <fullName evidence="1">Uncharacterized protein</fullName>
    </submittedName>
</protein>